<evidence type="ECO:0000313" key="4">
    <source>
        <dbReference type="EMBL" id="CED84276.1"/>
    </source>
</evidence>
<dbReference type="SUPFAM" id="SSF48371">
    <property type="entry name" value="ARM repeat"/>
    <property type="match status" value="1"/>
</dbReference>
<feature type="region of interest" description="Disordered" evidence="2">
    <location>
        <begin position="99"/>
        <end position="128"/>
    </location>
</feature>
<dbReference type="SUPFAM" id="SSF54928">
    <property type="entry name" value="RNA-binding domain, RBD"/>
    <property type="match status" value="1"/>
</dbReference>
<accession>A0A0F7SS13</accession>
<dbReference type="EMBL" id="LN483157">
    <property type="protein sequence ID" value="CED84276.1"/>
    <property type="molecule type" value="Genomic_DNA"/>
</dbReference>
<dbReference type="PROSITE" id="PS50102">
    <property type="entry name" value="RRM"/>
    <property type="match status" value="1"/>
</dbReference>
<dbReference type="SMART" id="SM00360">
    <property type="entry name" value="RRM"/>
    <property type="match status" value="2"/>
</dbReference>
<feature type="region of interest" description="Disordered" evidence="2">
    <location>
        <begin position="141"/>
        <end position="160"/>
    </location>
</feature>
<organism evidence="4">
    <name type="scientific">Phaffia rhodozyma</name>
    <name type="common">Yeast</name>
    <name type="synonym">Xanthophyllomyces dendrorhous</name>
    <dbReference type="NCBI Taxonomy" id="264483"/>
    <lineage>
        <taxon>Eukaryota</taxon>
        <taxon>Fungi</taxon>
        <taxon>Dikarya</taxon>
        <taxon>Basidiomycota</taxon>
        <taxon>Agaricomycotina</taxon>
        <taxon>Tremellomycetes</taxon>
        <taxon>Cystofilobasidiales</taxon>
        <taxon>Mrakiaceae</taxon>
        <taxon>Phaffia</taxon>
    </lineage>
</organism>
<feature type="compositionally biased region" description="Basic and acidic residues" evidence="2">
    <location>
        <begin position="254"/>
        <end position="263"/>
    </location>
</feature>
<dbReference type="Gene3D" id="3.30.70.330">
    <property type="match status" value="1"/>
</dbReference>
<feature type="region of interest" description="Disordered" evidence="2">
    <location>
        <begin position="254"/>
        <end position="283"/>
    </location>
</feature>
<dbReference type="CDD" id="cd00590">
    <property type="entry name" value="RRM_SF"/>
    <property type="match status" value="1"/>
</dbReference>
<keyword evidence="1" id="KW-0694">RNA-binding</keyword>
<feature type="compositionally biased region" description="Low complexity" evidence="2">
    <location>
        <begin position="119"/>
        <end position="128"/>
    </location>
</feature>
<reference evidence="4" key="1">
    <citation type="submission" date="2014-08" db="EMBL/GenBank/DDBJ databases">
        <authorList>
            <person name="Sharma Rahul"/>
            <person name="Thines Marco"/>
        </authorList>
    </citation>
    <scope>NUCLEOTIDE SEQUENCE</scope>
</reference>
<proteinExistence type="predicted"/>
<dbReference type="Pfam" id="PF00076">
    <property type="entry name" value="RRM_1"/>
    <property type="match status" value="2"/>
</dbReference>
<name>A0A0F7SS13_PHARH</name>
<protein>
    <submittedName>
        <fullName evidence="4">RNA recognition motif domain</fullName>
    </submittedName>
</protein>
<sequence>MSIPLAVARTNMIVVGTNSTRFFSSSSSQQAPPRAKPRTSPFVFGKKPSSSPSSSSTAFKSAGKPGSASSGPPPMMTKAGGYTAKIITRESLPAIAAKNRASTAEKVPMSKAPAKKSSRPSSKPVASTSYISPQAIAQSGAGGFGLAGSTPSADGADEHRKTRQEIDNFFKTMHGFTPNSVNYRLPASCLRVTNLGVKVSGEGIKDAFGTYGSVEQIRFPPTLTDAYVMFTSEKDAIGSLKALNDKTTELARSLSERLPRIDPNDPPPAPRYHPDGTPKKVFNGPRMARAEIGNFERELSGFKKINIVKEFQRTKKRIMVVHVGDHWAVRHKSEMLDMFGEYGEVQAVQPAVNGRRASVIFANADDAEACITDLDGKAVSGEHHGPLCVKASSEELEDALAKKALTAEQRGYLELDSFHHILDLRSPLPISELVAIRSAIKTLEENGCPENVADDIFKHTDKARWGEFCRDFVGNRMMSYLLRRVSQPRQAELVSFMLADFLPLSTHDSANHVIQALVKVLVRGDEGRAVVREYINNNMAELLSNRNGNYLVSLAGIHFEDNHFVLDTLVKAPSEGYTPGVIARLLVDDHVNHETKTMLIDLVLDTAKDLVHNHPKTAPLGLTWVLNNNTTSYDLSLKAKVNAVASIYKGHLEDLLLNGNFEHMRVLWALLHQRVSVDVVRQIQTELLEEGVLRRLLQDKTGQNFLRGYFASDGLQSTEKVALMKATQTALEMVGEDTRSDAAFHHIYYAMDNIEADLLRRGL</sequence>
<evidence type="ECO:0000259" key="3">
    <source>
        <dbReference type="PROSITE" id="PS50102"/>
    </source>
</evidence>
<evidence type="ECO:0000256" key="1">
    <source>
        <dbReference type="PROSITE-ProRule" id="PRU00176"/>
    </source>
</evidence>
<dbReference type="InterPro" id="IPR012677">
    <property type="entry name" value="Nucleotide-bd_a/b_plait_sf"/>
</dbReference>
<feature type="compositionally biased region" description="Low complexity" evidence="2">
    <location>
        <begin position="40"/>
        <end position="70"/>
    </location>
</feature>
<dbReference type="GO" id="GO:0003723">
    <property type="term" value="F:RNA binding"/>
    <property type="evidence" value="ECO:0007669"/>
    <property type="project" value="UniProtKB-UniRule"/>
</dbReference>
<dbReference type="Gene3D" id="1.25.10.10">
    <property type="entry name" value="Leucine-rich Repeat Variant"/>
    <property type="match status" value="1"/>
</dbReference>
<evidence type="ECO:0000256" key="2">
    <source>
        <dbReference type="SAM" id="MobiDB-lite"/>
    </source>
</evidence>
<dbReference type="AlphaFoldDB" id="A0A0F7SS13"/>
<feature type="domain" description="RRM" evidence="3">
    <location>
        <begin position="188"/>
        <end position="266"/>
    </location>
</feature>
<dbReference type="InterPro" id="IPR000504">
    <property type="entry name" value="RRM_dom"/>
</dbReference>
<dbReference type="InterPro" id="IPR011989">
    <property type="entry name" value="ARM-like"/>
</dbReference>
<dbReference type="InterPro" id="IPR016024">
    <property type="entry name" value="ARM-type_fold"/>
</dbReference>
<dbReference type="InterPro" id="IPR035979">
    <property type="entry name" value="RBD_domain_sf"/>
</dbReference>
<feature type="compositionally biased region" description="Low complexity" evidence="2">
    <location>
        <begin position="23"/>
        <end position="33"/>
    </location>
</feature>
<feature type="region of interest" description="Disordered" evidence="2">
    <location>
        <begin position="23"/>
        <end position="79"/>
    </location>
</feature>